<accession>A0ABU6ZT80</accession>
<sequence>MNSTLIPNRRPLTTMRLREIKTKAYSTCQACRREDALGRREACRRWSLEEGDGLKRVAGWPSQSPSPVPQSLLTGGTENTAKFGAKVAKESGRNEKIAKKSLKTKSRAYAYAPKEPMRTHCHALGVTS</sequence>
<feature type="region of interest" description="Disordered" evidence="1">
    <location>
        <begin position="57"/>
        <end position="78"/>
    </location>
</feature>
<dbReference type="Proteomes" id="UP001341840">
    <property type="component" value="Unassembled WGS sequence"/>
</dbReference>
<comment type="caution">
    <text evidence="2">The sequence shown here is derived from an EMBL/GenBank/DDBJ whole genome shotgun (WGS) entry which is preliminary data.</text>
</comment>
<dbReference type="EMBL" id="JASCZI010273631">
    <property type="protein sequence ID" value="MED6225135.1"/>
    <property type="molecule type" value="Genomic_DNA"/>
</dbReference>
<keyword evidence="3" id="KW-1185">Reference proteome</keyword>
<reference evidence="2 3" key="1">
    <citation type="journal article" date="2023" name="Plants (Basel)">
        <title>Bridging the Gap: Combining Genomics and Transcriptomics Approaches to Understand Stylosanthes scabra, an Orphan Legume from the Brazilian Caatinga.</title>
        <authorList>
            <person name="Ferreira-Neto J.R.C."/>
            <person name="da Silva M.D."/>
            <person name="Binneck E."/>
            <person name="de Melo N.F."/>
            <person name="da Silva R.H."/>
            <person name="de Melo A.L.T.M."/>
            <person name="Pandolfi V."/>
            <person name="Bustamante F.O."/>
            <person name="Brasileiro-Vidal A.C."/>
            <person name="Benko-Iseppon A.M."/>
        </authorList>
    </citation>
    <scope>NUCLEOTIDE SEQUENCE [LARGE SCALE GENOMIC DNA]</scope>
    <source>
        <tissue evidence="2">Leaves</tissue>
    </source>
</reference>
<organism evidence="2 3">
    <name type="scientific">Stylosanthes scabra</name>
    <dbReference type="NCBI Taxonomy" id="79078"/>
    <lineage>
        <taxon>Eukaryota</taxon>
        <taxon>Viridiplantae</taxon>
        <taxon>Streptophyta</taxon>
        <taxon>Embryophyta</taxon>
        <taxon>Tracheophyta</taxon>
        <taxon>Spermatophyta</taxon>
        <taxon>Magnoliopsida</taxon>
        <taxon>eudicotyledons</taxon>
        <taxon>Gunneridae</taxon>
        <taxon>Pentapetalae</taxon>
        <taxon>rosids</taxon>
        <taxon>fabids</taxon>
        <taxon>Fabales</taxon>
        <taxon>Fabaceae</taxon>
        <taxon>Papilionoideae</taxon>
        <taxon>50 kb inversion clade</taxon>
        <taxon>dalbergioids sensu lato</taxon>
        <taxon>Dalbergieae</taxon>
        <taxon>Pterocarpus clade</taxon>
        <taxon>Stylosanthes</taxon>
    </lineage>
</organism>
<evidence type="ECO:0000256" key="1">
    <source>
        <dbReference type="SAM" id="MobiDB-lite"/>
    </source>
</evidence>
<protein>
    <submittedName>
        <fullName evidence="2">Uncharacterized protein</fullName>
    </submittedName>
</protein>
<feature type="compositionally biased region" description="Low complexity" evidence="1">
    <location>
        <begin position="61"/>
        <end position="71"/>
    </location>
</feature>
<name>A0ABU6ZT80_9FABA</name>
<evidence type="ECO:0000313" key="2">
    <source>
        <dbReference type="EMBL" id="MED6225135.1"/>
    </source>
</evidence>
<gene>
    <name evidence="2" type="ORF">PIB30_090746</name>
</gene>
<evidence type="ECO:0000313" key="3">
    <source>
        <dbReference type="Proteomes" id="UP001341840"/>
    </source>
</evidence>
<proteinExistence type="predicted"/>